<keyword evidence="6" id="KW-0914">Notch signaling pathway</keyword>
<dbReference type="GO" id="GO:0007220">
    <property type="term" value="P:Notch receptor processing"/>
    <property type="evidence" value="ECO:0007669"/>
    <property type="project" value="TreeGrafter"/>
</dbReference>
<evidence type="ECO:0000256" key="7">
    <source>
        <dbReference type="ARBA" id="ARBA00022989"/>
    </source>
</evidence>
<evidence type="ECO:0000313" key="14">
    <source>
        <dbReference type="Proteomes" id="UP001353858"/>
    </source>
</evidence>
<dbReference type="GO" id="GO:0007219">
    <property type="term" value="P:Notch signaling pathway"/>
    <property type="evidence" value="ECO:0007669"/>
    <property type="project" value="UniProtKB-KW"/>
</dbReference>
<gene>
    <name evidence="13" type="ORF">RN001_011234</name>
</gene>
<evidence type="ECO:0000256" key="1">
    <source>
        <dbReference type="ARBA" id="ARBA00004479"/>
    </source>
</evidence>
<dbReference type="PANTHER" id="PTHR21092:SF0">
    <property type="entry name" value="NICASTRIN"/>
    <property type="match status" value="1"/>
</dbReference>
<keyword evidence="14" id="KW-1185">Reference proteome</keyword>
<reference evidence="14" key="1">
    <citation type="submission" date="2023-01" db="EMBL/GenBank/DDBJ databases">
        <title>Key to firefly adult light organ development and bioluminescence: homeobox transcription factors regulate luciferase expression and transportation to peroxisome.</title>
        <authorList>
            <person name="Fu X."/>
        </authorList>
    </citation>
    <scope>NUCLEOTIDE SEQUENCE [LARGE SCALE GENOMIC DNA]</scope>
</reference>
<evidence type="ECO:0000256" key="10">
    <source>
        <dbReference type="SAM" id="Phobius"/>
    </source>
</evidence>
<comment type="subcellular location">
    <subcellularLocation>
        <location evidence="1">Membrane</location>
        <topology evidence="1">Single-pass type I membrane protein</topology>
    </subcellularLocation>
</comment>
<dbReference type="Pfam" id="PF05450">
    <property type="entry name" value="Nicastrin"/>
    <property type="match status" value="1"/>
</dbReference>
<evidence type="ECO:0000256" key="5">
    <source>
        <dbReference type="ARBA" id="ARBA00022729"/>
    </source>
</evidence>
<dbReference type="InterPro" id="IPR008710">
    <property type="entry name" value="Nicastrin"/>
</dbReference>
<dbReference type="GO" id="GO:0016485">
    <property type="term" value="P:protein processing"/>
    <property type="evidence" value="ECO:0007669"/>
    <property type="project" value="InterPro"/>
</dbReference>
<evidence type="ECO:0000256" key="9">
    <source>
        <dbReference type="ARBA" id="ARBA00023180"/>
    </source>
</evidence>
<keyword evidence="7 10" id="KW-1133">Transmembrane helix</keyword>
<dbReference type="SUPFAM" id="SSF53187">
    <property type="entry name" value="Zn-dependent exopeptidases"/>
    <property type="match status" value="1"/>
</dbReference>
<keyword evidence="5 11" id="KW-0732">Signal</keyword>
<evidence type="ECO:0000259" key="12">
    <source>
        <dbReference type="Pfam" id="PF18266"/>
    </source>
</evidence>
<name>A0AAN7SNN2_9COLE</name>
<keyword evidence="4 10" id="KW-0812">Transmembrane</keyword>
<dbReference type="Pfam" id="PF18266">
    <property type="entry name" value="Ncstrn_small"/>
    <property type="match status" value="1"/>
</dbReference>
<evidence type="ECO:0000256" key="2">
    <source>
        <dbReference type="ARBA" id="ARBA00007717"/>
    </source>
</evidence>
<sequence length="665" mass="75520">MNLKSLISVILILKLSLLNTGLSERAKDQMYEHFDGRMSCFRRLNGTHQIGCSSKKGGSTGIIHFVETEDNLNFIIKNGADTNYIPIIPMQLLTQKTMHLLKNANIFSGLILYKDNETLEHFTHERTCPNKLSNMKNTCDVAWNPNGTGLLYEDLPFPIYYLNNNEDLQKMRDCFETFNNYSYETHKARSLCLVELDAFMFATIDTPTCIRRSNLKTNLNPVKFCDPLGGENVWATLFPLEKKQMNYVVVAARLDTTSLFHGVFPGAVSPITGIVTLLTVADYLKRMVGDDENYEKNVLFALFNGESYDYIGSQRMVYDMSRGDFPVKYEADAKNPVPTIDLTDISLFVELSHLSKSGEIFLHSLDKSNTFYDVLKKHSFTKITEVVGRLPPASAQTFIKAQPNISAVVLGNYQDEYTNQFYNSINDNASNIDYYYYNATEIPLDSIQHFTANIAEMLAKSLYVEISGKDYKGDEKVRLDLVDELYNCYLLDADCKVHQAVQRKKLRESPYNSYSLYVGVTVVPNLLTYAIGLTLAWLTGTVTSNSTCVNEPASPMYQYFNMSKSLDNLNTTVCYRSIMNFTEAISPAFLIDDYDWKSGKYSSWSESTWKDFNVRMFLRPSPAHERFTLAIGSITMVMSIIIVYFIKSRSDVLFSTVETCSPTSC</sequence>
<comment type="similarity">
    <text evidence="2">Belongs to the nicastrin family.</text>
</comment>
<organism evidence="13 14">
    <name type="scientific">Aquatica leii</name>
    <dbReference type="NCBI Taxonomy" id="1421715"/>
    <lineage>
        <taxon>Eukaryota</taxon>
        <taxon>Metazoa</taxon>
        <taxon>Ecdysozoa</taxon>
        <taxon>Arthropoda</taxon>
        <taxon>Hexapoda</taxon>
        <taxon>Insecta</taxon>
        <taxon>Pterygota</taxon>
        <taxon>Neoptera</taxon>
        <taxon>Endopterygota</taxon>
        <taxon>Coleoptera</taxon>
        <taxon>Polyphaga</taxon>
        <taxon>Elateriformia</taxon>
        <taxon>Elateroidea</taxon>
        <taxon>Lampyridae</taxon>
        <taxon>Luciolinae</taxon>
        <taxon>Aquatica</taxon>
    </lineage>
</organism>
<comment type="caution">
    <text evidence="13">The sequence shown here is derived from an EMBL/GenBank/DDBJ whole genome shotgun (WGS) entry which is preliminary data.</text>
</comment>
<feature type="transmembrane region" description="Helical" evidence="10">
    <location>
        <begin position="627"/>
        <end position="646"/>
    </location>
</feature>
<dbReference type="Gene3D" id="3.40.630.10">
    <property type="entry name" value="Zn peptidases"/>
    <property type="match status" value="1"/>
</dbReference>
<feature type="domain" description="Nicastrin small lobe" evidence="12">
    <location>
        <begin position="39"/>
        <end position="202"/>
    </location>
</feature>
<evidence type="ECO:0000256" key="4">
    <source>
        <dbReference type="ARBA" id="ARBA00022692"/>
    </source>
</evidence>
<proteinExistence type="inferred from homology"/>
<feature type="chain" id="PRO_5042874451" description="Nicastrin" evidence="11">
    <location>
        <begin position="24"/>
        <end position="665"/>
    </location>
</feature>
<dbReference type="GO" id="GO:0005886">
    <property type="term" value="C:plasma membrane"/>
    <property type="evidence" value="ECO:0007669"/>
    <property type="project" value="UniProtKB-ARBA"/>
</dbReference>
<accession>A0AAN7SNN2</accession>
<evidence type="ECO:0000256" key="11">
    <source>
        <dbReference type="SAM" id="SignalP"/>
    </source>
</evidence>
<dbReference type="EMBL" id="JARPUR010000004">
    <property type="protein sequence ID" value="KAK4878728.1"/>
    <property type="molecule type" value="Genomic_DNA"/>
</dbReference>
<dbReference type="InterPro" id="IPR041084">
    <property type="entry name" value="Ncstrn_small"/>
</dbReference>
<feature type="signal peptide" evidence="11">
    <location>
        <begin position="1"/>
        <end position="23"/>
    </location>
</feature>
<keyword evidence="8 10" id="KW-0472">Membrane</keyword>
<protein>
    <recommendedName>
        <fullName evidence="3">Nicastrin</fullName>
    </recommendedName>
</protein>
<dbReference type="Proteomes" id="UP001353858">
    <property type="component" value="Unassembled WGS sequence"/>
</dbReference>
<dbReference type="PANTHER" id="PTHR21092">
    <property type="entry name" value="NICASTRIN"/>
    <property type="match status" value="1"/>
</dbReference>
<dbReference type="AlphaFoldDB" id="A0AAN7SNN2"/>
<keyword evidence="9" id="KW-0325">Glycoprotein</keyword>
<evidence type="ECO:0000256" key="3">
    <source>
        <dbReference type="ARBA" id="ARBA00015303"/>
    </source>
</evidence>
<evidence type="ECO:0000313" key="13">
    <source>
        <dbReference type="EMBL" id="KAK4878728.1"/>
    </source>
</evidence>
<evidence type="ECO:0000256" key="8">
    <source>
        <dbReference type="ARBA" id="ARBA00023136"/>
    </source>
</evidence>
<evidence type="ECO:0000256" key="6">
    <source>
        <dbReference type="ARBA" id="ARBA00022976"/>
    </source>
</evidence>